<evidence type="ECO:0000259" key="4">
    <source>
        <dbReference type="PROSITE" id="PS50995"/>
    </source>
</evidence>
<keyword evidence="6" id="KW-1185">Reference proteome</keyword>
<keyword evidence="2" id="KW-0238">DNA-binding</keyword>
<evidence type="ECO:0000313" key="6">
    <source>
        <dbReference type="Proteomes" id="UP001652431"/>
    </source>
</evidence>
<accession>A0ABT2RKS2</accession>
<reference evidence="5 6" key="1">
    <citation type="journal article" date="2021" name="ISME Commun">
        <title>Automated analysis of genomic sequences facilitates high-throughput and comprehensive description of bacteria.</title>
        <authorList>
            <person name="Hitch T.C.A."/>
        </authorList>
    </citation>
    <scope>NUCLEOTIDE SEQUENCE [LARGE SCALE GENOMIC DNA]</scope>
    <source>
        <strain evidence="5 6">Sanger_03</strain>
    </source>
</reference>
<evidence type="ECO:0000313" key="5">
    <source>
        <dbReference type="EMBL" id="MCU6686002.1"/>
    </source>
</evidence>
<organism evidence="5 6">
    <name type="scientific">Dorea acetigenes</name>
    <dbReference type="NCBI Taxonomy" id="2981787"/>
    <lineage>
        <taxon>Bacteria</taxon>
        <taxon>Bacillati</taxon>
        <taxon>Bacillota</taxon>
        <taxon>Clostridia</taxon>
        <taxon>Lachnospirales</taxon>
        <taxon>Lachnospiraceae</taxon>
        <taxon>Dorea</taxon>
    </lineage>
</organism>
<dbReference type="Proteomes" id="UP001652431">
    <property type="component" value="Unassembled WGS sequence"/>
</dbReference>
<sequence>MNHDIDAMLKNLNCRDKEIDAMYYKIAVNLNLSESAFWILYMLTSAGQECSQQEISQKLSISRQTVNSAICSLIQRGYIFLERSSISTRRKNIRMTDKGEFFVRQYIIPLQDAEYRAFLKMKESDQERYVALTQIFTMNLQIEMEKYLGLCKERKSDD</sequence>
<dbReference type="InterPro" id="IPR036388">
    <property type="entry name" value="WH-like_DNA-bd_sf"/>
</dbReference>
<dbReference type="PROSITE" id="PS50995">
    <property type="entry name" value="HTH_MARR_2"/>
    <property type="match status" value="1"/>
</dbReference>
<feature type="domain" description="HTH marR-type" evidence="4">
    <location>
        <begin position="1"/>
        <end position="138"/>
    </location>
</feature>
<evidence type="ECO:0000256" key="2">
    <source>
        <dbReference type="ARBA" id="ARBA00023125"/>
    </source>
</evidence>
<comment type="caution">
    <text evidence="5">The sequence shown here is derived from an EMBL/GenBank/DDBJ whole genome shotgun (WGS) entry which is preliminary data.</text>
</comment>
<protein>
    <submittedName>
        <fullName evidence="5">MarR family transcriptional regulator</fullName>
    </submittedName>
</protein>
<dbReference type="SMART" id="SM00347">
    <property type="entry name" value="HTH_MARR"/>
    <property type="match status" value="1"/>
</dbReference>
<name>A0ABT2RKS2_9FIRM</name>
<gene>
    <name evidence="5" type="ORF">OCV99_05420</name>
</gene>
<dbReference type="EMBL" id="JAOQJU010000003">
    <property type="protein sequence ID" value="MCU6686002.1"/>
    <property type="molecule type" value="Genomic_DNA"/>
</dbReference>
<proteinExistence type="predicted"/>
<keyword evidence="1" id="KW-0805">Transcription regulation</keyword>
<dbReference type="SUPFAM" id="SSF46785">
    <property type="entry name" value="Winged helix' DNA-binding domain"/>
    <property type="match status" value="1"/>
</dbReference>
<dbReference type="PANTHER" id="PTHR42756">
    <property type="entry name" value="TRANSCRIPTIONAL REGULATOR, MARR"/>
    <property type="match status" value="1"/>
</dbReference>
<dbReference type="InterPro" id="IPR036390">
    <property type="entry name" value="WH_DNA-bd_sf"/>
</dbReference>
<dbReference type="Gene3D" id="1.10.10.10">
    <property type="entry name" value="Winged helix-like DNA-binding domain superfamily/Winged helix DNA-binding domain"/>
    <property type="match status" value="1"/>
</dbReference>
<dbReference type="InterPro" id="IPR000835">
    <property type="entry name" value="HTH_MarR-typ"/>
</dbReference>
<dbReference type="PANTHER" id="PTHR42756:SF1">
    <property type="entry name" value="TRANSCRIPTIONAL REPRESSOR OF EMRAB OPERON"/>
    <property type="match status" value="1"/>
</dbReference>
<evidence type="ECO:0000256" key="3">
    <source>
        <dbReference type="ARBA" id="ARBA00023163"/>
    </source>
</evidence>
<dbReference type="Pfam" id="PF12802">
    <property type="entry name" value="MarR_2"/>
    <property type="match status" value="1"/>
</dbReference>
<evidence type="ECO:0000256" key="1">
    <source>
        <dbReference type="ARBA" id="ARBA00023015"/>
    </source>
</evidence>
<dbReference type="RefSeq" id="WP_227192091.1">
    <property type="nucleotide sequence ID" value="NZ_JAOQJU010000003.1"/>
</dbReference>
<keyword evidence="3" id="KW-0804">Transcription</keyword>